<dbReference type="OrthoDB" id="2748at10239"/>
<keyword evidence="3" id="KW-1185">Reference proteome</keyword>
<dbReference type="KEGG" id="vg:26040095"/>
<dbReference type="Pfam" id="PF02338">
    <property type="entry name" value="OTU"/>
    <property type="match status" value="1"/>
</dbReference>
<gene>
    <name evidence="2" type="primary">vp80</name>
</gene>
<dbReference type="PROSITE" id="PS50802">
    <property type="entry name" value="OTU"/>
    <property type="match status" value="1"/>
</dbReference>
<dbReference type="EMBL" id="KM596836">
    <property type="protein sequence ID" value="AKN80590.1"/>
    <property type="molecule type" value="Genomic_DNA"/>
</dbReference>
<evidence type="ECO:0000259" key="1">
    <source>
        <dbReference type="PROSITE" id="PS50802"/>
    </source>
</evidence>
<dbReference type="PANTHER" id="PTHR12419">
    <property type="entry name" value="OTU DOMAIN CONTAINING PROTEIN"/>
    <property type="match status" value="1"/>
</dbReference>
<organism evidence="2 3">
    <name type="scientific">Perigonia lusca single nucleopolyhedrovirus</name>
    <dbReference type="NCBI Taxonomy" id="1675865"/>
    <lineage>
        <taxon>Viruses</taxon>
        <taxon>Viruses incertae sedis</taxon>
        <taxon>Naldaviricetes</taxon>
        <taxon>Lefavirales</taxon>
        <taxon>Baculoviridae</taxon>
        <taxon>Alphabaculovirus</taxon>
        <taxon>Alphabaculovirus peluscae</taxon>
        <taxon>Perigonia lusca nucleopolyhedrovirus</taxon>
    </lineage>
</organism>
<dbReference type="Proteomes" id="UP000204667">
    <property type="component" value="Segment"/>
</dbReference>
<reference evidence="2 3" key="1">
    <citation type="journal article" date="2016" name="Sci. Rep.">
        <title>Genome sequence of Perigonia lusca single nucleopolyhedrovirus: insights into the evolution of a nucleotide metabolism enzyme in the family Baculoviridae.</title>
        <authorList>
            <person name="Ardisson-Araujo D.M."/>
            <person name="Lima R.N."/>
            <person name="Melo F.L."/>
            <person name="Clem R.J."/>
            <person name="Huang N."/>
            <person name="Bao S.N."/>
            <person name="Sosa-Gomez D.R."/>
            <person name="Ribeiro B.M."/>
        </authorList>
    </citation>
    <scope>NUCLEOTIDE SEQUENCE [LARGE SCALE GENOMIC DNA]</scope>
</reference>
<dbReference type="GO" id="GO:0016579">
    <property type="term" value="P:protein deubiquitination"/>
    <property type="evidence" value="ECO:0007669"/>
    <property type="project" value="TreeGrafter"/>
</dbReference>
<dbReference type="SUPFAM" id="SSF54001">
    <property type="entry name" value="Cysteine proteinases"/>
    <property type="match status" value="1"/>
</dbReference>
<dbReference type="InterPro" id="IPR003323">
    <property type="entry name" value="OTU_dom"/>
</dbReference>
<sequence length="870" mass="98390">MDDAISSINAVGDENGSGTVVPITGDGSCLFRSISFAMYNTEERHLEVRRQIVDYVFNNWSDYGFTTMDWKTNNERAYNSADEYRADMIKPNTFGTYTELIAASKLYPYRFKVYVEEKDATTRKLYMETGNTELPALKLLFSGNYGNGHFDVIAREKSCPVTTFKNISTTLADIKQEAVTSSSDMSFSSSSSSDISTESNVFQRDQNNIDVDNIILNTHTIQQMYGAQLKYYLSQIADVEDIDAAVISSLDANIEVLQAIFNNYSPIKLAPIKSSQTILTPPATTPIPPATTPIPPATTPSIQIVTPSIVSVDDNNGTDILPMVYFNFQYNKNRYESFVHDLDLVLRDSFINNVTKQSMSLLNEQSGSSVVMVAFQDIVNSTFVRSFILNHANHNTVKSLPQELIVVLKQLDVNLVNCQLDTIKASLRALVFKVNDNVPYNLVLYIKANEWQCAIQNATINYILKTYNSVEKIQIIDESTSSSLPMTIPPTRATTIQSSKSLSVKRSHTNDETEQDNFTLIAYRHQSDSDGDVANLNLTASMRSKKRRKRKRLGNVAFEPFYDNMVANAESVDDLIFSLRNTMDQQQQELRRPTFSFRDFTASMPSLLIPPKPEILAITFNKPNIPVTPNAQPNVRDIPNVSITPAPSTKQPPLPSEFVTPKRSRFNLQPLNVEPPLYLKLLFVTIPSSVDSSLFSKATESLNVVPELKHFRNTLEYITQLNLSQLSTNVHLYEILLPLSYYGNNAVGINNVTHFALISQRYFIACYEKFDQIRDELVQVSLVHNVERVVMFMFMYSFLWHYKRYAVSTLNSSFLTPHKNEKLIKIIYMVDAMVQKHFNRLAQFPQALPSITKQTQLVKLMVGDKSNDDE</sequence>
<dbReference type="GeneID" id="26040095"/>
<name>A0A0M3WP67_9ABAC</name>
<dbReference type="RefSeq" id="YP_009165693.1">
    <property type="nucleotide sequence ID" value="NC_027923.1"/>
</dbReference>
<accession>A0A0M3WP67</accession>
<dbReference type="InterPro" id="IPR038765">
    <property type="entry name" value="Papain-like_cys_pep_sf"/>
</dbReference>
<dbReference type="Gene3D" id="3.90.70.80">
    <property type="match status" value="1"/>
</dbReference>
<dbReference type="Pfam" id="PF07267">
    <property type="entry name" value="Nucleo_P87"/>
    <property type="match status" value="1"/>
</dbReference>
<dbReference type="InterPro" id="IPR050704">
    <property type="entry name" value="Peptidase_C85-like"/>
</dbReference>
<dbReference type="GO" id="GO:0019028">
    <property type="term" value="C:viral capsid"/>
    <property type="evidence" value="ECO:0007669"/>
    <property type="project" value="InterPro"/>
</dbReference>
<protein>
    <submittedName>
        <fullName evidence="2">VP80</fullName>
    </submittedName>
</protein>
<proteinExistence type="predicted"/>
<evidence type="ECO:0000313" key="3">
    <source>
        <dbReference type="Proteomes" id="UP000204667"/>
    </source>
</evidence>
<feature type="domain" description="OTU" evidence="1">
    <location>
        <begin position="18"/>
        <end position="156"/>
    </location>
</feature>
<dbReference type="GO" id="GO:0004843">
    <property type="term" value="F:cysteine-type deubiquitinase activity"/>
    <property type="evidence" value="ECO:0007669"/>
    <property type="project" value="TreeGrafter"/>
</dbReference>
<evidence type="ECO:0000313" key="2">
    <source>
        <dbReference type="EMBL" id="AKN80590.1"/>
    </source>
</evidence>
<dbReference type="InterPro" id="IPR009893">
    <property type="entry name" value="Nucleo_P80/P87"/>
</dbReference>
<dbReference type="CDD" id="cd22757">
    <property type="entry name" value="OTU_P87_VP80-like"/>
    <property type="match status" value="1"/>
</dbReference>